<comment type="caution">
    <text evidence="1">The sequence shown here is derived from an EMBL/GenBank/DDBJ whole genome shotgun (WGS) entry which is preliminary data.</text>
</comment>
<evidence type="ECO:0000313" key="1">
    <source>
        <dbReference type="EMBL" id="GFP23571.1"/>
    </source>
</evidence>
<gene>
    <name evidence="1" type="ORF">HKBW3S09_01036</name>
</gene>
<sequence length="44" mass="4845">RVIQRDIQDILALKILNGEFQEGDLIEIDSADNQLTFSQAGVAS</sequence>
<dbReference type="EMBL" id="BLRW01000137">
    <property type="protein sequence ID" value="GFP23571.1"/>
    <property type="molecule type" value="Genomic_DNA"/>
</dbReference>
<evidence type="ECO:0000313" key="2">
    <source>
        <dbReference type="Proteomes" id="UP000585609"/>
    </source>
</evidence>
<reference evidence="1 2" key="1">
    <citation type="journal article" date="2020" name="Front. Microbiol.">
        <title>Single-cell genomics of novel Actinobacteria with the Wood-Ljungdahl pathway discovered in a serpentinizing system.</title>
        <authorList>
            <person name="Merino N."/>
            <person name="Kawai M."/>
            <person name="Boyd E.S."/>
            <person name="Colman D.R."/>
            <person name="McGlynn S.E."/>
            <person name="Nealson K.H."/>
            <person name="Kurokawa K."/>
            <person name="Hongoh Y."/>
        </authorList>
    </citation>
    <scope>NUCLEOTIDE SEQUENCE [LARGE SCALE GENOMIC DNA]</scope>
    <source>
        <strain evidence="1 2">S09_30</strain>
    </source>
</reference>
<dbReference type="Gene3D" id="1.10.8.60">
    <property type="match status" value="1"/>
</dbReference>
<accession>A0A6V8NWC4</accession>
<feature type="non-terminal residue" evidence="1">
    <location>
        <position position="1"/>
    </location>
</feature>
<proteinExistence type="predicted"/>
<organism evidence="1 2">
    <name type="scientific">Candidatus Hakubella thermalkaliphila</name>
    <dbReference type="NCBI Taxonomy" id="2754717"/>
    <lineage>
        <taxon>Bacteria</taxon>
        <taxon>Bacillati</taxon>
        <taxon>Actinomycetota</taxon>
        <taxon>Actinomycetota incertae sedis</taxon>
        <taxon>Candidatus Hakubellales</taxon>
        <taxon>Candidatus Hakubellaceae</taxon>
        <taxon>Candidatus Hakubella</taxon>
    </lineage>
</organism>
<name>A0A6V8NWC4_9ACTN</name>
<dbReference type="Proteomes" id="UP000585609">
    <property type="component" value="Unassembled WGS sequence"/>
</dbReference>
<evidence type="ECO:0008006" key="3">
    <source>
        <dbReference type="Google" id="ProtNLM"/>
    </source>
</evidence>
<dbReference type="AlphaFoldDB" id="A0A6V8NWC4"/>
<protein>
    <recommendedName>
        <fullName evidence="3">ATP-dependent Clp protease ATP-binding subunit ClpB</fullName>
    </recommendedName>
</protein>